<dbReference type="AlphaFoldDB" id="A0A1B6CSL0"/>
<evidence type="ECO:0000256" key="3">
    <source>
        <dbReference type="ARBA" id="ARBA00022801"/>
    </source>
</evidence>
<protein>
    <recommendedName>
        <fullName evidence="5">Carboxylic ester hydrolase</fullName>
        <ecNumber evidence="5">3.1.1.-</ecNumber>
    </recommendedName>
</protein>
<dbReference type="Pfam" id="PF00135">
    <property type="entry name" value="COesterase"/>
    <property type="match status" value="1"/>
</dbReference>
<feature type="signal peptide" evidence="5">
    <location>
        <begin position="1"/>
        <end position="20"/>
    </location>
</feature>
<dbReference type="InterPro" id="IPR029058">
    <property type="entry name" value="AB_hydrolase_fold"/>
</dbReference>
<dbReference type="PROSITE" id="PS00941">
    <property type="entry name" value="CARBOXYLESTERASE_B_2"/>
    <property type="match status" value="1"/>
</dbReference>
<reference evidence="7" key="1">
    <citation type="submission" date="2015-12" db="EMBL/GenBank/DDBJ databases">
        <title>De novo transcriptome assembly of four potential Pierce s Disease insect vectors from Arizona vineyards.</title>
        <authorList>
            <person name="Tassone E.E."/>
        </authorList>
    </citation>
    <scope>NUCLEOTIDE SEQUENCE</scope>
</reference>
<dbReference type="EMBL" id="GEDC01020769">
    <property type="protein sequence ID" value="JAS16529.1"/>
    <property type="molecule type" value="Transcribed_RNA"/>
</dbReference>
<keyword evidence="2" id="KW-0719">Serine esterase</keyword>
<dbReference type="EC" id="3.1.1.-" evidence="5"/>
<feature type="chain" id="PRO_5008447144" description="Carboxylic ester hydrolase" evidence="5">
    <location>
        <begin position="21"/>
        <end position="588"/>
    </location>
</feature>
<evidence type="ECO:0000256" key="1">
    <source>
        <dbReference type="ARBA" id="ARBA00005964"/>
    </source>
</evidence>
<dbReference type="PANTHER" id="PTHR11559">
    <property type="entry name" value="CARBOXYLESTERASE"/>
    <property type="match status" value="1"/>
</dbReference>
<sequence length="588" mass="64874">MYSFGLFLSLTSICLTVCQTQSTTSNRTTVTTSKGQVIGWLIESRTTPGKYMRVFKGIPFAKPPIKDLRFKDPVPIENWSEPLNLSISDPNACTQPISAFYYILQNSSEDCLYINVLTPQEVSTNSLLPVMAFIYGGAFITGTSGSTLYGPDYLVDQDVIYVSFNYRLGALGFLNLGTADVPGNAGLKDQRLALQWVQKEIGNFGGDPSKVTLFGESAGAASVILQYLSPSTETLFKNAIAESGNALAEWPFLKTGYIERAVDFSTSLNCTQVDGIVNLTCLQNVKVENIISNQLLKLTLEDSISGKGLPFVPSLEKPSTNAILSDTPENLLTSMLSSTGPKRSVITGINRDEGLIQLVTNPNYYAGFYTMLKYFIPEETRKIKTEDEIEKDVALIKTQYFNNTPPSITNLDGYIKLFTDSLFGLSTAIFSRKISQVATVYLYHFEFSGLFNIPNPNAIALNITNAVGHSDELGYIFYIPPLNQSTTDASSTSMTTLKRMVKMWTNFAKTGNPTPDGTTDDDLKNIIWTPATNGAYRYLQISSQLKMSENNFEEDAVVFWNKIQNSDSSLILSSCALVLISITFLYIF</sequence>
<keyword evidence="3 5" id="KW-0378">Hydrolase</keyword>
<dbReference type="SUPFAM" id="SSF53474">
    <property type="entry name" value="alpha/beta-Hydrolases"/>
    <property type="match status" value="1"/>
</dbReference>
<dbReference type="Gene3D" id="3.40.50.1820">
    <property type="entry name" value="alpha/beta hydrolase"/>
    <property type="match status" value="1"/>
</dbReference>
<evidence type="ECO:0000256" key="2">
    <source>
        <dbReference type="ARBA" id="ARBA00022487"/>
    </source>
</evidence>
<dbReference type="InterPro" id="IPR019826">
    <property type="entry name" value="Carboxylesterase_B_AS"/>
</dbReference>
<dbReference type="GO" id="GO:0052689">
    <property type="term" value="F:carboxylic ester hydrolase activity"/>
    <property type="evidence" value="ECO:0007669"/>
    <property type="project" value="UniProtKB-KW"/>
</dbReference>
<dbReference type="InterPro" id="IPR019819">
    <property type="entry name" value="Carboxylesterase_B_CS"/>
</dbReference>
<dbReference type="InterPro" id="IPR002018">
    <property type="entry name" value="CarbesteraseB"/>
</dbReference>
<name>A0A1B6CSL0_9HEMI</name>
<feature type="domain" description="Carboxylesterase type B" evidence="6">
    <location>
        <begin position="28"/>
        <end position="560"/>
    </location>
</feature>
<gene>
    <name evidence="7" type="ORF">g.15399</name>
</gene>
<keyword evidence="4" id="KW-0325">Glycoprotein</keyword>
<organism evidence="7">
    <name type="scientific">Clastoptera arizonana</name>
    <name type="common">Arizona spittle bug</name>
    <dbReference type="NCBI Taxonomy" id="38151"/>
    <lineage>
        <taxon>Eukaryota</taxon>
        <taxon>Metazoa</taxon>
        <taxon>Ecdysozoa</taxon>
        <taxon>Arthropoda</taxon>
        <taxon>Hexapoda</taxon>
        <taxon>Insecta</taxon>
        <taxon>Pterygota</taxon>
        <taxon>Neoptera</taxon>
        <taxon>Paraneoptera</taxon>
        <taxon>Hemiptera</taxon>
        <taxon>Auchenorrhyncha</taxon>
        <taxon>Cercopoidea</taxon>
        <taxon>Clastopteridae</taxon>
        <taxon>Clastoptera</taxon>
    </lineage>
</organism>
<keyword evidence="5" id="KW-0732">Signal</keyword>
<evidence type="ECO:0000259" key="6">
    <source>
        <dbReference type="Pfam" id="PF00135"/>
    </source>
</evidence>
<evidence type="ECO:0000313" key="7">
    <source>
        <dbReference type="EMBL" id="JAS16529.1"/>
    </source>
</evidence>
<proteinExistence type="inferred from homology"/>
<dbReference type="InterPro" id="IPR050309">
    <property type="entry name" value="Type-B_Carboxylest/Lipase"/>
</dbReference>
<evidence type="ECO:0000256" key="4">
    <source>
        <dbReference type="ARBA" id="ARBA00023180"/>
    </source>
</evidence>
<evidence type="ECO:0000256" key="5">
    <source>
        <dbReference type="RuleBase" id="RU361235"/>
    </source>
</evidence>
<dbReference type="PROSITE" id="PS00122">
    <property type="entry name" value="CARBOXYLESTERASE_B_1"/>
    <property type="match status" value="1"/>
</dbReference>
<comment type="similarity">
    <text evidence="1 5">Belongs to the type-B carboxylesterase/lipase family.</text>
</comment>
<accession>A0A1B6CSL0</accession>